<sequence>MKLSPTQNMTLLVRSRHPVRDYRPIAAELLSVGHVHAEQVGFVRTPRSPAAQVRLHMAGDEFCGNACMALAALTAAELGLGVDDRTDVVLEASGADEFVTCRVERQDPDYYCRLAMPLPLRVEPYPIPGLDTGRSALVRYRDSLHVVIESDRLDQETRDRAQAVATRLGATAGVPLIGVMLYDPGRRELAPLVNVPSLSSVVWERSCGSGTASVGAYLATKARGPVRTSVHQPGGTMHVQADHDARGVTAVRVGGRVAIVAEGTAYVHA</sequence>
<keyword evidence="2" id="KW-1185">Reference proteome</keyword>
<dbReference type="RefSeq" id="WP_241042095.1">
    <property type="nucleotide sequence ID" value="NZ_BAAAJF010000010.1"/>
</dbReference>
<evidence type="ECO:0000313" key="1">
    <source>
        <dbReference type="EMBL" id="MCH6171289.1"/>
    </source>
</evidence>
<evidence type="ECO:0000313" key="2">
    <source>
        <dbReference type="Proteomes" id="UP001299970"/>
    </source>
</evidence>
<dbReference type="InterPro" id="IPR058944">
    <property type="entry name" value="CntK-like"/>
</dbReference>
<protein>
    <recommendedName>
        <fullName evidence="3">Diaminopimelate epimerase</fullName>
    </recommendedName>
</protein>
<name>A0ABS9TRY2_9PSEU</name>
<dbReference type="EMBL" id="JAKXMK010000041">
    <property type="protein sequence ID" value="MCH6171289.1"/>
    <property type="molecule type" value="Genomic_DNA"/>
</dbReference>
<dbReference type="Pfam" id="PF26317">
    <property type="entry name" value="CntK_N"/>
    <property type="match status" value="1"/>
</dbReference>
<reference evidence="1 2" key="1">
    <citation type="submission" date="2022-03" db="EMBL/GenBank/DDBJ databases">
        <title>Pseudonocardia alaer sp. nov., a novel actinomycete isolated from reed forest soil.</title>
        <authorList>
            <person name="Wang L."/>
        </authorList>
    </citation>
    <scope>NUCLEOTIDE SEQUENCE [LARGE SCALE GENOMIC DNA]</scope>
    <source>
        <strain evidence="1 2">Y-16303</strain>
    </source>
</reference>
<comment type="caution">
    <text evidence="1">The sequence shown here is derived from an EMBL/GenBank/DDBJ whole genome shotgun (WGS) entry which is preliminary data.</text>
</comment>
<dbReference type="Proteomes" id="UP001299970">
    <property type="component" value="Unassembled WGS sequence"/>
</dbReference>
<evidence type="ECO:0008006" key="3">
    <source>
        <dbReference type="Google" id="ProtNLM"/>
    </source>
</evidence>
<organism evidence="1 2">
    <name type="scientific">Pseudonocardia alaniniphila</name>
    <dbReference type="NCBI Taxonomy" id="75291"/>
    <lineage>
        <taxon>Bacteria</taxon>
        <taxon>Bacillati</taxon>
        <taxon>Actinomycetota</taxon>
        <taxon>Actinomycetes</taxon>
        <taxon>Pseudonocardiales</taxon>
        <taxon>Pseudonocardiaceae</taxon>
        <taxon>Pseudonocardia</taxon>
    </lineage>
</organism>
<dbReference type="SUPFAM" id="SSF54506">
    <property type="entry name" value="Diaminopimelate epimerase-like"/>
    <property type="match status" value="1"/>
</dbReference>
<accession>A0ABS9TRY2</accession>
<gene>
    <name evidence="1" type="ORF">MMF94_36810</name>
</gene>
<proteinExistence type="predicted"/>